<dbReference type="EMBL" id="JAUSUG010000004">
    <property type="protein sequence ID" value="MDQ0254085.1"/>
    <property type="molecule type" value="Genomic_DNA"/>
</dbReference>
<proteinExistence type="predicted"/>
<evidence type="ECO:0000313" key="4">
    <source>
        <dbReference type="Proteomes" id="UP001230005"/>
    </source>
</evidence>
<keyword evidence="4" id="KW-1185">Reference proteome</keyword>
<gene>
    <name evidence="3" type="ORF">J2S74_001458</name>
</gene>
<feature type="transmembrane region" description="Helical" evidence="1">
    <location>
        <begin position="12"/>
        <end position="31"/>
    </location>
</feature>
<dbReference type="Pfam" id="PF01882">
    <property type="entry name" value="DUF58"/>
    <property type="match status" value="1"/>
</dbReference>
<reference evidence="3 4" key="1">
    <citation type="submission" date="2023-07" db="EMBL/GenBank/DDBJ databases">
        <title>Genomic Encyclopedia of Type Strains, Phase IV (KMG-IV): sequencing the most valuable type-strain genomes for metagenomic binning, comparative biology and taxonomic classification.</title>
        <authorList>
            <person name="Goeker M."/>
        </authorList>
    </citation>
    <scope>NUCLEOTIDE SEQUENCE [LARGE SCALE GENOMIC DNA]</scope>
    <source>
        <strain evidence="3 4">DSM 9768</strain>
    </source>
</reference>
<dbReference type="Proteomes" id="UP001230005">
    <property type="component" value="Unassembled WGS sequence"/>
</dbReference>
<feature type="domain" description="DUF58" evidence="2">
    <location>
        <begin position="210"/>
        <end position="320"/>
    </location>
</feature>
<dbReference type="PANTHER" id="PTHR34351">
    <property type="entry name" value="SLR1927 PROTEIN-RELATED"/>
    <property type="match status" value="1"/>
</dbReference>
<sequence>MRKVKNIWNWTKFIVKGLFVIGLFVGMFSYAMFQGGFVSWFLFYTISVLVVLMLLYASIPLGSFHVTRNFGDTAIPSGSNITVTVTIRRKWPFPFLYLFVKDVIDNGLKKQTAKNSSKMIFYPTIKREIEFSYDIPEMKRGEYNFYGVQLETSDMFGLFNKRKFVPMEETLLVYPNYHEIERWSPYEKHETETRLNSPDYVEDVTSVAGAREYVPGDKLTSIDWKVTARSGKLMTKEFEEFIGQNFLIILNNHLPEDDFHTVDAYEKSIELVTSIVMHAHRKQLLVGLWTLGNKSNSFPLDSGNDHQKRLVYHLSTIQGREEVDFASKLKEYEKRIPVGTTLIFASTELTDAILERIKLLLSRRAQVYFCLLDRGVKADPMEVRRLEELRHKGAEAYILSGGNIDHAIPSYAGD</sequence>
<comment type="caution">
    <text evidence="3">The sequence shown here is derived from an EMBL/GenBank/DDBJ whole genome shotgun (WGS) entry which is preliminary data.</text>
</comment>
<keyword evidence="1" id="KW-1133">Transmembrane helix</keyword>
<dbReference type="InterPro" id="IPR002881">
    <property type="entry name" value="DUF58"/>
</dbReference>
<protein>
    <submittedName>
        <fullName evidence="3">Uncharacterized protein (DUF58 family)</fullName>
    </submittedName>
</protein>
<evidence type="ECO:0000256" key="1">
    <source>
        <dbReference type="SAM" id="Phobius"/>
    </source>
</evidence>
<evidence type="ECO:0000259" key="2">
    <source>
        <dbReference type="Pfam" id="PF01882"/>
    </source>
</evidence>
<keyword evidence="1" id="KW-0812">Transmembrane</keyword>
<dbReference type="RefSeq" id="WP_307323548.1">
    <property type="nucleotide sequence ID" value="NZ_JAUSUG010000004.1"/>
</dbReference>
<keyword evidence="1" id="KW-0472">Membrane</keyword>
<name>A0ABT9ZS85_9BACI</name>
<evidence type="ECO:0000313" key="3">
    <source>
        <dbReference type="EMBL" id="MDQ0254085.1"/>
    </source>
</evidence>
<accession>A0ABT9ZS85</accession>
<feature type="transmembrane region" description="Helical" evidence="1">
    <location>
        <begin position="37"/>
        <end position="59"/>
    </location>
</feature>
<organism evidence="3 4">
    <name type="scientific">Evansella vedderi</name>
    <dbReference type="NCBI Taxonomy" id="38282"/>
    <lineage>
        <taxon>Bacteria</taxon>
        <taxon>Bacillati</taxon>
        <taxon>Bacillota</taxon>
        <taxon>Bacilli</taxon>
        <taxon>Bacillales</taxon>
        <taxon>Bacillaceae</taxon>
        <taxon>Evansella</taxon>
    </lineage>
</organism>
<dbReference type="PANTHER" id="PTHR34351:SF2">
    <property type="entry name" value="DUF58 DOMAIN-CONTAINING PROTEIN"/>
    <property type="match status" value="1"/>
</dbReference>